<sequence length="465" mass="48404">AAILKAANFGGASDLPASASLPRADVELPAGAAHLPVAAARELPAGDLRGASLPAVRGDRARGAASVPLAGPRECGRGGLLDRLRTALVGGADGDSLLELLDPPARCASARRVGAAPPMLAAATLSDAVPGDVVLVRGFALLLMAALLTGSLTLPTRSLMGEISDGHLGKWISRAAAQAAKVAEADGDLAADCPIVSCRGGRRVAADALLGATLAQPIARMANDILGLDLGLEVRPVKVFVGVKGACAPNGKDAVFVEFSDEEPVDFIARLAHRDRVAAAKAQPDARALSVKIGPGGKHTPLGQHLAFRSTCSLKPEQRGVAEHETLPRIIELAGQYDQLVISNLACAGAAAMRVQTIEWAYRDKIRETDARSSSRLSIEEATAFSGLSRAGDLLMAPPSLLEHAKSQVEQDAAPMKNMRKAKEERELRRKQKDKLGWEALGGGAQSKPAPLPHAFPRACHAPFQ</sequence>
<keyword evidence="3" id="KW-1185">Reference proteome</keyword>
<gene>
    <name evidence="2" type="ORF">PCOR1329_LOCUS74574</name>
</gene>
<dbReference type="Proteomes" id="UP001189429">
    <property type="component" value="Unassembled WGS sequence"/>
</dbReference>
<protein>
    <submittedName>
        <fullName evidence="2">Uncharacterized protein</fullName>
    </submittedName>
</protein>
<reference evidence="2" key="1">
    <citation type="submission" date="2023-10" db="EMBL/GenBank/DDBJ databases">
        <authorList>
            <person name="Chen Y."/>
            <person name="Shah S."/>
            <person name="Dougan E. K."/>
            <person name="Thang M."/>
            <person name="Chan C."/>
        </authorList>
    </citation>
    <scope>NUCLEOTIDE SEQUENCE [LARGE SCALE GENOMIC DNA]</scope>
</reference>
<feature type="non-terminal residue" evidence="2">
    <location>
        <position position="465"/>
    </location>
</feature>
<evidence type="ECO:0000313" key="3">
    <source>
        <dbReference type="Proteomes" id="UP001189429"/>
    </source>
</evidence>
<organism evidence="2 3">
    <name type="scientific">Prorocentrum cordatum</name>
    <dbReference type="NCBI Taxonomy" id="2364126"/>
    <lineage>
        <taxon>Eukaryota</taxon>
        <taxon>Sar</taxon>
        <taxon>Alveolata</taxon>
        <taxon>Dinophyceae</taxon>
        <taxon>Prorocentrales</taxon>
        <taxon>Prorocentraceae</taxon>
        <taxon>Prorocentrum</taxon>
    </lineage>
</organism>
<evidence type="ECO:0000256" key="1">
    <source>
        <dbReference type="SAM" id="MobiDB-lite"/>
    </source>
</evidence>
<comment type="caution">
    <text evidence="2">The sequence shown here is derived from an EMBL/GenBank/DDBJ whole genome shotgun (WGS) entry which is preliminary data.</text>
</comment>
<feature type="region of interest" description="Disordered" evidence="1">
    <location>
        <begin position="406"/>
        <end position="465"/>
    </location>
</feature>
<proteinExistence type="predicted"/>
<evidence type="ECO:0000313" key="2">
    <source>
        <dbReference type="EMBL" id="CAK0895979.1"/>
    </source>
</evidence>
<accession>A0ABN9X923</accession>
<feature type="non-terminal residue" evidence="2">
    <location>
        <position position="1"/>
    </location>
</feature>
<name>A0ABN9X923_9DINO</name>
<dbReference type="EMBL" id="CAUYUJ010020120">
    <property type="protein sequence ID" value="CAK0895979.1"/>
    <property type="molecule type" value="Genomic_DNA"/>
</dbReference>